<dbReference type="AlphaFoldDB" id="A0A9X5R0E5"/>
<dbReference type="Pfam" id="PF03819">
    <property type="entry name" value="MazG"/>
    <property type="match status" value="1"/>
</dbReference>
<dbReference type="GO" id="GO:0046076">
    <property type="term" value="P:dTTP catabolic process"/>
    <property type="evidence" value="ECO:0007669"/>
    <property type="project" value="TreeGrafter"/>
</dbReference>
<dbReference type="GO" id="GO:0046047">
    <property type="term" value="P:TTP catabolic process"/>
    <property type="evidence" value="ECO:0007669"/>
    <property type="project" value="TreeGrafter"/>
</dbReference>
<dbReference type="GO" id="GO:0046052">
    <property type="term" value="P:UTP catabolic process"/>
    <property type="evidence" value="ECO:0007669"/>
    <property type="project" value="TreeGrafter"/>
</dbReference>
<reference evidence="2" key="1">
    <citation type="submission" date="2014-05" db="EMBL/GenBank/DDBJ databases">
        <authorList>
            <person name="Jahns A.C."/>
            <person name="Eilers H."/>
            <person name="Alexeyev O.A."/>
        </authorList>
    </citation>
    <scope>NUCLEOTIDE SEQUENCE [LARGE SCALE GENOMIC DNA]</scope>
    <source>
        <strain evidence="2">DSM 20700</strain>
    </source>
</reference>
<gene>
    <name evidence="2" type="ORF">L860_08600</name>
</gene>
<evidence type="ECO:0000259" key="1">
    <source>
        <dbReference type="Pfam" id="PF03819"/>
    </source>
</evidence>
<dbReference type="GO" id="GO:0006203">
    <property type="term" value="P:dGTP catabolic process"/>
    <property type="evidence" value="ECO:0007669"/>
    <property type="project" value="TreeGrafter"/>
</dbReference>
<accession>A0A9X5R0E5</accession>
<feature type="domain" description="NTP pyrophosphohydrolase MazG-like" evidence="1">
    <location>
        <begin position="32"/>
        <end position="105"/>
    </location>
</feature>
<dbReference type="PANTHER" id="PTHR30522">
    <property type="entry name" value="NUCLEOSIDE TRIPHOSPHATE PYROPHOSPHOHYDROLASE"/>
    <property type="match status" value="1"/>
</dbReference>
<organism evidence="2">
    <name type="scientific">Cutibacterium granulosum DSM 20700</name>
    <dbReference type="NCBI Taxonomy" id="1160719"/>
    <lineage>
        <taxon>Bacteria</taxon>
        <taxon>Bacillati</taxon>
        <taxon>Actinomycetota</taxon>
        <taxon>Actinomycetes</taxon>
        <taxon>Propionibacteriales</taxon>
        <taxon>Propionibacteriaceae</taxon>
        <taxon>Cutibacterium</taxon>
    </lineage>
</organism>
<dbReference type="RefSeq" id="WP_036957781.1">
    <property type="nucleotide sequence ID" value="NZ_JNBU02000008.1"/>
</dbReference>
<dbReference type="FunFam" id="1.10.287.1080:FF:000001">
    <property type="entry name" value="Nucleoside triphosphate pyrophosphohydrolase"/>
    <property type="match status" value="1"/>
</dbReference>
<proteinExistence type="predicted"/>
<dbReference type="PANTHER" id="PTHR30522:SF0">
    <property type="entry name" value="NUCLEOSIDE TRIPHOSPHATE PYROPHOSPHOHYDROLASE"/>
    <property type="match status" value="1"/>
</dbReference>
<comment type="caution">
    <text evidence="2">The sequence shown here is derived from an EMBL/GenBank/DDBJ whole genome shotgun (WGS) entry which is preliminary data.</text>
</comment>
<dbReference type="InterPro" id="IPR011551">
    <property type="entry name" value="NTP_PyrPHydrolase_MazG"/>
</dbReference>
<dbReference type="GO" id="GO:0046061">
    <property type="term" value="P:dATP catabolic process"/>
    <property type="evidence" value="ECO:0007669"/>
    <property type="project" value="TreeGrafter"/>
</dbReference>
<keyword evidence="2" id="KW-0378">Hydrolase</keyword>
<dbReference type="GO" id="GO:0046081">
    <property type="term" value="P:dUTP catabolic process"/>
    <property type="evidence" value="ECO:0007669"/>
    <property type="project" value="TreeGrafter"/>
</dbReference>
<dbReference type="GO" id="GO:0047429">
    <property type="term" value="F:nucleoside triphosphate diphosphatase activity"/>
    <property type="evidence" value="ECO:0007669"/>
    <property type="project" value="TreeGrafter"/>
</dbReference>
<name>A0A9X5R0E5_9ACTN</name>
<dbReference type="InterPro" id="IPR048015">
    <property type="entry name" value="NTP-PPase_MazG-like_N"/>
</dbReference>
<dbReference type="EMBL" id="JNBU01000010">
    <property type="protein sequence ID" value="OCT42692.1"/>
    <property type="molecule type" value="Genomic_DNA"/>
</dbReference>
<sequence>MAAVTGRPQASFDELVAVMARTRRDCPWDASQTHRSLVTHLIEETGELVDALEAGSDDDVVEELGDLLLQVVFHSQIGAEQGRFDIAEVIGGIVTKLVRRHPHVFAEEQVPDDMDATWEQRKAAEKGRTSSLDGIAQSLSSIARATKVVSRARSHQVPVDLPDEPIGTEVGEQILTLVARAQASGVDADQATREALRRLEGRIAAAE</sequence>
<protein>
    <submittedName>
        <fullName evidence="2">Nucleoside triphosphate hydrolase</fullName>
    </submittedName>
</protein>
<dbReference type="Gene3D" id="1.10.287.1080">
    <property type="entry name" value="MazG-like"/>
    <property type="match status" value="1"/>
</dbReference>
<evidence type="ECO:0000313" key="2">
    <source>
        <dbReference type="EMBL" id="OCT42692.1"/>
    </source>
</evidence>
<dbReference type="CDD" id="cd11528">
    <property type="entry name" value="NTP-PPase_MazG_Nterm"/>
    <property type="match status" value="1"/>
</dbReference>
<dbReference type="InterPro" id="IPR004518">
    <property type="entry name" value="MazG-like_dom"/>
</dbReference>
<dbReference type="SUPFAM" id="SSF101386">
    <property type="entry name" value="all-alpha NTP pyrophosphatases"/>
    <property type="match status" value="1"/>
</dbReference>
<dbReference type="GO" id="GO:0006950">
    <property type="term" value="P:response to stress"/>
    <property type="evidence" value="ECO:0007669"/>
    <property type="project" value="UniProtKB-ARBA"/>
</dbReference>